<dbReference type="Proteomes" id="UP000472263">
    <property type="component" value="Chromosome 19"/>
</dbReference>
<evidence type="ECO:0000256" key="3">
    <source>
        <dbReference type="ARBA" id="ARBA00010883"/>
    </source>
</evidence>
<protein>
    <recommendedName>
        <fullName evidence="12">PX domain-containing protein</fullName>
    </recommendedName>
</protein>
<dbReference type="InParanoid" id="A0A667X2C1"/>
<dbReference type="AlphaFoldDB" id="A0A667X2C1"/>
<evidence type="ECO:0000256" key="5">
    <source>
        <dbReference type="ARBA" id="ARBA00022490"/>
    </source>
</evidence>
<feature type="compositionally biased region" description="Basic and acidic residues" evidence="11">
    <location>
        <begin position="422"/>
        <end position="437"/>
    </location>
</feature>
<keyword evidence="9" id="KW-0472">Membrane</keyword>
<dbReference type="InterPro" id="IPR036871">
    <property type="entry name" value="PX_dom_sf"/>
</dbReference>
<dbReference type="InterPro" id="IPR001683">
    <property type="entry name" value="PX_dom"/>
</dbReference>
<feature type="domain" description="PX" evidence="12">
    <location>
        <begin position="10"/>
        <end position="126"/>
    </location>
</feature>
<organism evidence="13 14">
    <name type="scientific">Myripristis murdjan</name>
    <name type="common">pinecone soldierfish</name>
    <dbReference type="NCBI Taxonomy" id="586833"/>
    <lineage>
        <taxon>Eukaryota</taxon>
        <taxon>Metazoa</taxon>
        <taxon>Chordata</taxon>
        <taxon>Craniata</taxon>
        <taxon>Vertebrata</taxon>
        <taxon>Euteleostomi</taxon>
        <taxon>Actinopterygii</taxon>
        <taxon>Neopterygii</taxon>
        <taxon>Teleostei</taxon>
        <taxon>Neoteleostei</taxon>
        <taxon>Acanthomorphata</taxon>
        <taxon>Holocentriformes</taxon>
        <taxon>Holocentridae</taxon>
        <taxon>Myripristis</taxon>
    </lineage>
</organism>
<dbReference type="Gene3D" id="3.30.1520.10">
    <property type="entry name" value="Phox-like domain"/>
    <property type="match status" value="1"/>
</dbReference>
<keyword evidence="6" id="KW-0967">Endosome</keyword>
<dbReference type="OrthoDB" id="5227681at2759"/>
<reference evidence="13" key="2">
    <citation type="submission" date="2025-08" db="UniProtKB">
        <authorList>
            <consortium name="Ensembl"/>
        </authorList>
    </citation>
    <scope>IDENTIFICATION</scope>
</reference>
<dbReference type="SUPFAM" id="SSF64268">
    <property type="entry name" value="PX domain"/>
    <property type="match status" value="1"/>
</dbReference>
<dbReference type="InterPro" id="IPR043544">
    <property type="entry name" value="SNX10/11"/>
</dbReference>
<evidence type="ECO:0000256" key="8">
    <source>
        <dbReference type="ARBA" id="ARBA00023121"/>
    </source>
</evidence>
<keyword evidence="7" id="KW-0653">Protein transport</keyword>
<evidence type="ECO:0000256" key="9">
    <source>
        <dbReference type="ARBA" id="ARBA00023136"/>
    </source>
</evidence>
<proteinExistence type="inferred from homology"/>
<dbReference type="RefSeq" id="XP_029933531.1">
    <property type="nucleotide sequence ID" value="XM_030077671.1"/>
</dbReference>
<evidence type="ECO:0000256" key="2">
    <source>
        <dbReference type="ARBA" id="ARBA00004496"/>
    </source>
</evidence>
<feature type="compositionally biased region" description="Polar residues" evidence="11">
    <location>
        <begin position="186"/>
        <end position="202"/>
    </location>
</feature>
<keyword evidence="14" id="KW-1185">Reference proteome</keyword>
<evidence type="ECO:0000313" key="13">
    <source>
        <dbReference type="Ensembl" id="ENSMMDP00005009392.1"/>
    </source>
</evidence>
<dbReference type="Ensembl" id="ENSMMDT00005009694.1">
    <property type="protein sequence ID" value="ENSMMDP00005009392.1"/>
    <property type="gene ID" value="ENSMMDG00005005159.1"/>
</dbReference>
<evidence type="ECO:0000256" key="4">
    <source>
        <dbReference type="ARBA" id="ARBA00022448"/>
    </source>
</evidence>
<keyword evidence="5" id="KW-0963">Cytoplasm</keyword>
<reference evidence="13" key="3">
    <citation type="submission" date="2025-09" db="UniProtKB">
        <authorList>
            <consortium name="Ensembl"/>
        </authorList>
    </citation>
    <scope>IDENTIFICATION</scope>
</reference>
<evidence type="ECO:0000256" key="1">
    <source>
        <dbReference type="ARBA" id="ARBA00004177"/>
    </source>
</evidence>
<feature type="region of interest" description="Disordered" evidence="11">
    <location>
        <begin position="415"/>
        <end position="457"/>
    </location>
</feature>
<feature type="region of interest" description="Disordered" evidence="11">
    <location>
        <begin position="321"/>
        <end position="344"/>
    </location>
</feature>
<dbReference type="PROSITE" id="PS50195">
    <property type="entry name" value="PX"/>
    <property type="match status" value="1"/>
</dbReference>
<dbReference type="GO" id="GO:0006886">
    <property type="term" value="P:intracellular protein transport"/>
    <property type="evidence" value="ECO:0007669"/>
    <property type="project" value="InterPro"/>
</dbReference>
<gene>
    <name evidence="13" type="primary">snx11</name>
</gene>
<dbReference type="CDD" id="cd06898">
    <property type="entry name" value="PX_SNX10"/>
    <property type="match status" value="1"/>
</dbReference>
<dbReference type="GeneID" id="115377721"/>
<dbReference type="SMART" id="SM00312">
    <property type="entry name" value="PX"/>
    <property type="match status" value="1"/>
</dbReference>
<dbReference type="GO" id="GO:0005768">
    <property type="term" value="C:endosome"/>
    <property type="evidence" value="ECO:0007669"/>
    <property type="project" value="UniProtKB-SubCell"/>
</dbReference>
<evidence type="ECO:0000256" key="6">
    <source>
        <dbReference type="ARBA" id="ARBA00022753"/>
    </source>
</evidence>
<dbReference type="PANTHER" id="PTHR46209:SF1">
    <property type="entry name" value="SORTING NEXIN-11"/>
    <property type="match status" value="1"/>
</dbReference>
<evidence type="ECO:0000256" key="10">
    <source>
        <dbReference type="ARBA" id="ARBA00029433"/>
    </source>
</evidence>
<dbReference type="GeneTree" id="ENSGT00940000160113"/>
<feature type="region of interest" description="Disordered" evidence="11">
    <location>
        <begin position="476"/>
        <end position="567"/>
    </location>
</feature>
<evidence type="ECO:0000313" key="14">
    <source>
        <dbReference type="Proteomes" id="UP000472263"/>
    </source>
</evidence>
<dbReference type="Pfam" id="PF00787">
    <property type="entry name" value="PX"/>
    <property type="match status" value="1"/>
</dbReference>
<evidence type="ECO:0000259" key="12">
    <source>
        <dbReference type="PROSITE" id="PS50195"/>
    </source>
</evidence>
<dbReference type="GO" id="GO:1901981">
    <property type="term" value="F:phosphatidylinositol phosphate binding"/>
    <property type="evidence" value="ECO:0007669"/>
    <property type="project" value="TreeGrafter"/>
</dbReference>
<accession>A0A667X2C1</accession>
<feature type="region of interest" description="Disordered" evidence="11">
    <location>
        <begin position="175"/>
        <end position="203"/>
    </location>
</feature>
<keyword evidence="4" id="KW-0813">Transport</keyword>
<comment type="subcellular location">
    <subcellularLocation>
        <location evidence="2">Cytoplasm</location>
    </subcellularLocation>
    <subcellularLocation>
        <location evidence="10">Endomembrane system</location>
        <topology evidence="10">Peripheral membrane protein</topology>
        <orientation evidence="10">Cytoplasmic side</orientation>
    </subcellularLocation>
    <subcellularLocation>
        <location evidence="1">Endosome</location>
    </subcellularLocation>
</comment>
<keyword evidence="8" id="KW-0446">Lipid-binding</keyword>
<feature type="compositionally biased region" description="Basic and acidic residues" evidence="11">
    <location>
        <begin position="321"/>
        <end position="343"/>
    </location>
</feature>
<sequence>MIRNHEEDEFIAVRVQDPRVQNEGSWNSYVDYKIFLHTNSKAFTAKTSCVRRRYSEFVWLKKKLQKNAGLVPVPDLPGKSLFSFSNVDFLERRRKGLQVFLDKVLHMTVCLSDSQLHLFLQTQLPVGHIQDCVQGHTPYTVTDAILTYASSNRGLAQAQEDDLIKEPSLTAVPYESMESPAPHLPSLQNKETSSTGLHSSSDADPLESIAELHDGDTELQLSHSGKSSLRVLQKNSHLEAVIEQYSPTEVSFFLGESQDDPAPEGPGLAEQTSQRGCQIQTPVEVHSPMGVGPEDSCGLELEGVIEEDCVETAERHMTLDIAKETDPRDQSVPHGDTQEKADLGETNLEALRCEPEVPEQRICSDRILEHVSSEEIGSGEKVLEHHAHSEEPVLEESCSEKPALQHHVISEAEAVENVSGSVEDHISEADCPDETRSSDGQMDPDSKQSDDPESTNEEALWSAISETHNVYSSSEVECDGDDTLQHVPPADQDQVKQDVHLVGANNKEDSDEDSQSLPSSNGSIAKVSDEEVLCDEKEETVHNANGYMKTSEEATHSESSSRGVSELQMNGCPVETESMSDVHNEETNRAMDTKDEDLPYMTDISTLTKSLESAGSAGSADLTENSDFNILESNCTAESSDRKCTDQVTLCSLSLDVSEDSHEGEVH</sequence>
<dbReference type="PANTHER" id="PTHR46209">
    <property type="entry name" value="PX DOMAIN-CONTAINING PROTEIN"/>
    <property type="match status" value="1"/>
</dbReference>
<dbReference type="CTD" id="29916"/>
<dbReference type="GO" id="GO:0016050">
    <property type="term" value="P:vesicle organization"/>
    <property type="evidence" value="ECO:0007669"/>
    <property type="project" value="TreeGrafter"/>
</dbReference>
<reference evidence="13" key="1">
    <citation type="submission" date="2019-06" db="EMBL/GenBank/DDBJ databases">
        <authorList>
            <consortium name="Wellcome Sanger Institute Data Sharing"/>
        </authorList>
    </citation>
    <scope>NUCLEOTIDE SEQUENCE [LARGE SCALE GENOMIC DNA]</scope>
</reference>
<name>A0A667X2C1_9TELE</name>
<comment type="similarity">
    <text evidence="3">Belongs to the sorting nexin family.</text>
</comment>
<evidence type="ECO:0000256" key="7">
    <source>
        <dbReference type="ARBA" id="ARBA00022927"/>
    </source>
</evidence>
<evidence type="ECO:0000256" key="11">
    <source>
        <dbReference type="SAM" id="MobiDB-lite"/>
    </source>
</evidence>